<comment type="caution">
    <text evidence="8">The sequence shown here is derived from an EMBL/GenBank/DDBJ whole genome shotgun (WGS) entry which is preliminary data.</text>
</comment>
<evidence type="ECO:0000256" key="2">
    <source>
        <dbReference type="ARBA" id="ARBA00011006"/>
    </source>
</evidence>
<keyword evidence="9" id="KW-1185">Reference proteome</keyword>
<feature type="transmembrane region" description="Helical" evidence="7">
    <location>
        <begin position="70"/>
        <end position="90"/>
    </location>
</feature>
<evidence type="ECO:0000256" key="3">
    <source>
        <dbReference type="ARBA" id="ARBA00022475"/>
    </source>
</evidence>
<dbReference type="InterPro" id="IPR007341">
    <property type="entry name" value="Transgly_assoc"/>
</dbReference>
<dbReference type="Proteomes" id="UP001501710">
    <property type="component" value="Unassembled WGS sequence"/>
</dbReference>
<dbReference type="PANTHER" id="PTHR33884">
    <property type="entry name" value="UPF0410 PROTEIN YMGE"/>
    <property type="match status" value="1"/>
</dbReference>
<gene>
    <name evidence="8" type="ORF">GCM10022254_39510</name>
</gene>
<evidence type="ECO:0000256" key="1">
    <source>
        <dbReference type="ARBA" id="ARBA00004651"/>
    </source>
</evidence>
<evidence type="ECO:0000256" key="5">
    <source>
        <dbReference type="ARBA" id="ARBA00022989"/>
    </source>
</evidence>
<comment type="subcellular location">
    <subcellularLocation>
        <location evidence="1">Cell membrane</location>
        <topology evidence="1">Multi-pass membrane protein</topology>
    </subcellularLocation>
</comment>
<organism evidence="8 9">
    <name type="scientific">Actinomadura meridiana</name>
    <dbReference type="NCBI Taxonomy" id="559626"/>
    <lineage>
        <taxon>Bacteria</taxon>
        <taxon>Bacillati</taxon>
        <taxon>Actinomycetota</taxon>
        <taxon>Actinomycetes</taxon>
        <taxon>Streptosporangiales</taxon>
        <taxon>Thermomonosporaceae</taxon>
        <taxon>Actinomadura</taxon>
    </lineage>
</organism>
<feature type="transmembrane region" description="Helical" evidence="7">
    <location>
        <begin position="12"/>
        <end position="31"/>
    </location>
</feature>
<keyword evidence="3" id="KW-1003">Cell membrane</keyword>
<keyword evidence="4 7" id="KW-0812">Transmembrane</keyword>
<name>A0ABP8C6B8_9ACTN</name>
<dbReference type="EMBL" id="BAABAS010000011">
    <property type="protein sequence ID" value="GAA4234511.1"/>
    <property type="molecule type" value="Genomic_DNA"/>
</dbReference>
<feature type="transmembrane region" description="Helical" evidence="7">
    <location>
        <begin position="38"/>
        <end position="58"/>
    </location>
</feature>
<evidence type="ECO:0000256" key="7">
    <source>
        <dbReference type="SAM" id="Phobius"/>
    </source>
</evidence>
<comment type="similarity">
    <text evidence="2">Belongs to the UPF0410 family.</text>
</comment>
<sequence length="102" mass="10539">MNGHRDAMNISGIISAIVVGAIIGALGRLILPGRQPIGILMTLLVGIVAAIAGTAIAQSVGVSTTNGVDWIELVFQIGLAVIGVALVAAFKTRGRQRRRSPR</sequence>
<keyword evidence="6 7" id="KW-0472">Membrane</keyword>
<protein>
    <submittedName>
        <fullName evidence="8">GlsB/YeaQ/YmgE family stress response membrane protein</fullName>
    </submittedName>
</protein>
<proteinExistence type="inferred from homology"/>
<evidence type="ECO:0000256" key="4">
    <source>
        <dbReference type="ARBA" id="ARBA00022692"/>
    </source>
</evidence>
<dbReference type="PANTHER" id="PTHR33884:SF3">
    <property type="entry name" value="UPF0410 PROTEIN YMGE"/>
    <property type="match status" value="1"/>
</dbReference>
<keyword evidence="5 7" id="KW-1133">Transmembrane helix</keyword>
<reference evidence="9" key="1">
    <citation type="journal article" date="2019" name="Int. J. Syst. Evol. Microbiol.">
        <title>The Global Catalogue of Microorganisms (GCM) 10K type strain sequencing project: providing services to taxonomists for standard genome sequencing and annotation.</title>
        <authorList>
            <consortium name="The Broad Institute Genomics Platform"/>
            <consortium name="The Broad Institute Genome Sequencing Center for Infectious Disease"/>
            <person name="Wu L."/>
            <person name="Ma J."/>
        </authorList>
    </citation>
    <scope>NUCLEOTIDE SEQUENCE [LARGE SCALE GENOMIC DNA]</scope>
    <source>
        <strain evidence="9">JCM 17440</strain>
    </source>
</reference>
<evidence type="ECO:0000313" key="8">
    <source>
        <dbReference type="EMBL" id="GAA4234511.1"/>
    </source>
</evidence>
<evidence type="ECO:0000313" key="9">
    <source>
        <dbReference type="Proteomes" id="UP001501710"/>
    </source>
</evidence>
<accession>A0ABP8C6B8</accession>
<evidence type="ECO:0000256" key="6">
    <source>
        <dbReference type="ARBA" id="ARBA00023136"/>
    </source>
</evidence>